<dbReference type="Proteomes" id="UP000741013">
    <property type="component" value="Unassembled WGS sequence"/>
</dbReference>
<reference evidence="2 3" key="1">
    <citation type="submission" date="2021-03" db="EMBL/GenBank/DDBJ databases">
        <title>Sequencing the genomes of 1000 actinobacteria strains.</title>
        <authorList>
            <person name="Klenk H.-P."/>
        </authorList>
    </citation>
    <scope>NUCLEOTIDE SEQUENCE [LARGE SCALE GENOMIC DNA]</scope>
    <source>
        <strain evidence="2 3">DSM 45510</strain>
    </source>
</reference>
<protein>
    <recommendedName>
        <fullName evidence="4">Secreted protein</fullName>
    </recommendedName>
</protein>
<organism evidence="2 3">
    <name type="scientific">Amycolatopsis magusensis</name>
    <dbReference type="NCBI Taxonomy" id="882444"/>
    <lineage>
        <taxon>Bacteria</taxon>
        <taxon>Bacillati</taxon>
        <taxon>Actinomycetota</taxon>
        <taxon>Actinomycetes</taxon>
        <taxon>Pseudonocardiales</taxon>
        <taxon>Pseudonocardiaceae</taxon>
        <taxon>Amycolatopsis</taxon>
    </lineage>
</organism>
<dbReference type="RefSeq" id="WP_209666809.1">
    <property type="nucleotide sequence ID" value="NZ_JAGGMS010000001.1"/>
</dbReference>
<evidence type="ECO:0000313" key="2">
    <source>
        <dbReference type="EMBL" id="MBP2183662.1"/>
    </source>
</evidence>
<keyword evidence="1" id="KW-0732">Signal</keyword>
<evidence type="ECO:0000313" key="3">
    <source>
        <dbReference type="Proteomes" id="UP000741013"/>
    </source>
</evidence>
<evidence type="ECO:0008006" key="4">
    <source>
        <dbReference type="Google" id="ProtNLM"/>
    </source>
</evidence>
<comment type="caution">
    <text evidence="2">The sequence shown here is derived from an EMBL/GenBank/DDBJ whole genome shotgun (WGS) entry which is preliminary data.</text>
</comment>
<sequence length="88" mass="9919">MEKKKWLVAALVASCLGWAFTGSAQAAEPRSAAEISVDAVWYYHSSWPNENACRSTGKSYVDHGLARAWFCEYSPHPQIPLWNLYLLD</sequence>
<feature type="chain" id="PRO_5046897748" description="Secreted protein" evidence="1">
    <location>
        <begin position="27"/>
        <end position="88"/>
    </location>
</feature>
<evidence type="ECO:0000256" key="1">
    <source>
        <dbReference type="SAM" id="SignalP"/>
    </source>
</evidence>
<feature type="signal peptide" evidence="1">
    <location>
        <begin position="1"/>
        <end position="26"/>
    </location>
</feature>
<keyword evidence="3" id="KW-1185">Reference proteome</keyword>
<name>A0ABS4PW66_9PSEU</name>
<dbReference type="EMBL" id="JAGGMS010000001">
    <property type="protein sequence ID" value="MBP2183662.1"/>
    <property type="molecule type" value="Genomic_DNA"/>
</dbReference>
<proteinExistence type="predicted"/>
<accession>A0ABS4PW66</accession>
<gene>
    <name evidence="2" type="ORF">JOM49_005188</name>
</gene>